<dbReference type="Gene3D" id="1.10.150.130">
    <property type="match status" value="1"/>
</dbReference>
<name>A0A6P1E708_9GAMM</name>
<dbReference type="AlphaFoldDB" id="A0A6P1E708"/>
<dbReference type="InterPro" id="IPR044068">
    <property type="entry name" value="CB"/>
</dbReference>
<feature type="non-terminal residue" evidence="8">
    <location>
        <position position="1"/>
    </location>
</feature>
<feature type="domain" description="Tyr recombinase" evidence="6">
    <location>
        <begin position="106"/>
        <end position="291"/>
    </location>
</feature>
<keyword evidence="4" id="KW-0233">DNA recombination</keyword>
<organism evidence="8 9">
    <name type="scientific">Thiorhodococcus mannitoliphagus</name>
    <dbReference type="NCBI Taxonomy" id="329406"/>
    <lineage>
        <taxon>Bacteria</taxon>
        <taxon>Pseudomonadati</taxon>
        <taxon>Pseudomonadota</taxon>
        <taxon>Gammaproteobacteria</taxon>
        <taxon>Chromatiales</taxon>
        <taxon>Chromatiaceae</taxon>
        <taxon>Thiorhodococcus</taxon>
    </lineage>
</organism>
<gene>
    <name evidence="8" type="ORF">G3480_26510</name>
</gene>
<keyword evidence="3 5" id="KW-0238">DNA-binding</keyword>
<dbReference type="InterPro" id="IPR002104">
    <property type="entry name" value="Integrase_catalytic"/>
</dbReference>
<keyword evidence="9" id="KW-1185">Reference proteome</keyword>
<dbReference type="InterPro" id="IPR010998">
    <property type="entry name" value="Integrase_recombinase_N"/>
</dbReference>
<accession>A0A6P1E708</accession>
<sequence length="316" mass="34616">TDCPASIGTAVRFPSDWVSGFTGIRSYAQTGLHKGPSQLTLADLDAALIAAFLDDLQASRGTSARSRNVRLAAIHSFFRYAALEVPEHSGLIERVLAIPSKRYERAPIAYLTRVESEALLAAPDLSTWLGRRDRTLLLVALQTGLRVSELIGLRWQDVTLQTGAHVRCLGKGRKQRCTPLRKEAVSALRAWQREQAQGSSAIVFPSTRGGALSRDAVADLLKKHLAQARQQCPSLVEKDITPHGLRHSAAMALLHSGVDCAVIAMWLGHESMDTTQIYLHASLELKQQALDRTTPLSEARGRYRPDDALLAFLKSL</sequence>
<feature type="domain" description="Core-binding (CB)" evidence="7">
    <location>
        <begin position="1"/>
        <end position="82"/>
    </location>
</feature>
<evidence type="ECO:0000256" key="3">
    <source>
        <dbReference type="ARBA" id="ARBA00023125"/>
    </source>
</evidence>
<dbReference type="InterPro" id="IPR004107">
    <property type="entry name" value="Integrase_SAM-like_N"/>
</dbReference>
<evidence type="ECO:0000256" key="4">
    <source>
        <dbReference type="ARBA" id="ARBA00023172"/>
    </source>
</evidence>
<comment type="similarity">
    <text evidence="1">Belongs to the 'phage' integrase family.</text>
</comment>
<evidence type="ECO:0000313" key="8">
    <source>
        <dbReference type="EMBL" id="NEX23774.1"/>
    </source>
</evidence>
<protein>
    <submittedName>
        <fullName evidence="8">Tyrosine-type recombinase/integrase</fullName>
    </submittedName>
</protein>
<dbReference type="EMBL" id="JAAIJR010000315">
    <property type="protein sequence ID" value="NEX23774.1"/>
    <property type="molecule type" value="Genomic_DNA"/>
</dbReference>
<reference evidence="9" key="1">
    <citation type="journal article" date="2020" name="Microbiol. Resour. Announc.">
        <title>Draft Genome Sequences of Thiorhodococcus mannitoliphagus and Thiorhodococcus minor, Purple Sulfur Photosynthetic Bacteria in the Gammaproteobacterial Family Chromatiaceae.</title>
        <authorList>
            <person name="Aviles F.A."/>
            <person name="Meyer T.E."/>
            <person name="Kyndt J.A."/>
        </authorList>
    </citation>
    <scope>NUCLEOTIDE SEQUENCE [LARGE SCALE GENOMIC DNA]</scope>
    <source>
        <strain evidence="9">DSM 18266</strain>
    </source>
</reference>
<reference evidence="8 9" key="2">
    <citation type="submission" date="2020-02" db="EMBL/GenBank/DDBJ databases">
        <title>Genome sequences of Thiorhodococcus mannitoliphagus and Thiorhodococcus minor, purple sulfur photosynthetic bacteria in the gammaproteobacterial family, Chromatiaceae.</title>
        <authorList>
            <person name="Aviles F.A."/>
            <person name="Meyer T.E."/>
            <person name="Kyndt J.A."/>
        </authorList>
    </citation>
    <scope>NUCLEOTIDE SEQUENCE [LARGE SCALE GENOMIC DNA]</scope>
    <source>
        <strain evidence="8 9">DSM 18266</strain>
    </source>
</reference>
<dbReference type="SUPFAM" id="SSF56349">
    <property type="entry name" value="DNA breaking-rejoining enzymes"/>
    <property type="match status" value="1"/>
</dbReference>
<evidence type="ECO:0000259" key="7">
    <source>
        <dbReference type="PROSITE" id="PS51900"/>
    </source>
</evidence>
<dbReference type="PROSITE" id="PS51898">
    <property type="entry name" value="TYR_RECOMBINASE"/>
    <property type="match status" value="1"/>
</dbReference>
<dbReference type="Pfam" id="PF02899">
    <property type="entry name" value="Phage_int_SAM_1"/>
    <property type="match status" value="1"/>
</dbReference>
<dbReference type="Proteomes" id="UP000471640">
    <property type="component" value="Unassembled WGS sequence"/>
</dbReference>
<evidence type="ECO:0000256" key="1">
    <source>
        <dbReference type="ARBA" id="ARBA00008857"/>
    </source>
</evidence>
<dbReference type="RefSeq" id="WP_164657185.1">
    <property type="nucleotide sequence ID" value="NZ_JAAIJR010000315.1"/>
</dbReference>
<dbReference type="GO" id="GO:0015074">
    <property type="term" value="P:DNA integration"/>
    <property type="evidence" value="ECO:0007669"/>
    <property type="project" value="UniProtKB-KW"/>
</dbReference>
<proteinExistence type="inferred from homology"/>
<dbReference type="Pfam" id="PF00589">
    <property type="entry name" value="Phage_integrase"/>
    <property type="match status" value="1"/>
</dbReference>
<comment type="caution">
    <text evidence="8">The sequence shown here is derived from an EMBL/GenBank/DDBJ whole genome shotgun (WGS) entry which is preliminary data.</text>
</comment>
<dbReference type="InterPro" id="IPR011010">
    <property type="entry name" value="DNA_brk_join_enz"/>
</dbReference>
<dbReference type="PROSITE" id="PS51900">
    <property type="entry name" value="CB"/>
    <property type="match status" value="1"/>
</dbReference>
<keyword evidence="2" id="KW-0229">DNA integration</keyword>
<dbReference type="Gene3D" id="1.10.443.10">
    <property type="entry name" value="Intergrase catalytic core"/>
    <property type="match status" value="1"/>
</dbReference>
<dbReference type="GO" id="GO:0006310">
    <property type="term" value="P:DNA recombination"/>
    <property type="evidence" value="ECO:0007669"/>
    <property type="project" value="UniProtKB-KW"/>
</dbReference>
<evidence type="ECO:0000313" key="9">
    <source>
        <dbReference type="Proteomes" id="UP000471640"/>
    </source>
</evidence>
<dbReference type="GO" id="GO:0003677">
    <property type="term" value="F:DNA binding"/>
    <property type="evidence" value="ECO:0007669"/>
    <property type="project" value="UniProtKB-UniRule"/>
</dbReference>
<dbReference type="InterPro" id="IPR050090">
    <property type="entry name" value="Tyrosine_recombinase_XerCD"/>
</dbReference>
<dbReference type="PANTHER" id="PTHR30349:SF41">
    <property type="entry name" value="INTEGRASE_RECOMBINASE PROTEIN MJ0367-RELATED"/>
    <property type="match status" value="1"/>
</dbReference>
<evidence type="ECO:0000256" key="2">
    <source>
        <dbReference type="ARBA" id="ARBA00022908"/>
    </source>
</evidence>
<dbReference type="InterPro" id="IPR013762">
    <property type="entry name" value="Integrase-like_cat_sf"/>
</dbReference>
<evidence type="ECO:0000259" key="6">
    <source>
        <dbReference type="PROSITE" id="PS51898"/>
    </source>
</evidence>
<dbReference type="PANTHER" id="PTHR30349">
    <property type="entry name" value="PHAGE INTEGRASE-RELATED"/>
    <property type="match status" value="1"/>
</dbReference>
<evidence type="ECO:0000256" key="5">
    <source>
        <dbReference type="PROSITE-ProRule" id="PRU01248"/>
    </source>
</evidence>